<dbReference type="OrthoDB" id="1711136at2759"/>
<dbReference type="GO" id="GO:0004842">
    <property type="term" value="F:ubiquitin-protein transferase activity"/>
    <property type="evidence" value="ECO:0007669"/>
    <property type="project" value="TreeGrafter"/>
</dbReference>
<dbReference type="AlphaFoldDB" id="A0A6P5YFY2"/>
<dbReference type="PANTHER" id="PTHR42647:SF55">
    <property type="entry name" value="BOI-RELATED E3 UBIQUITIN-PROTEIN LIGASE 1"/>
    <property type="match status" value="1"/>
</dbReference>
<dbReference type="PANTHER" id="PTHR42647">
    <property type="entry name" value="SBP (S-RIBONUCLEASE BINDING PROTEIN) FAMILY PROTEIN"/>
    <property type="match status" value="1"/>
</dbReference>
<evidence type="ECO:0000313" key="5">
    <source>
        <dbReference type="Proteomes" id="UP000515121"/>
    </source>
</evidence>
<name>A0A6P5YFY2_DURZI</name>
<evidence type="ECO:0000256" key="3">
    <source>
        <dbReference type="ARBA" id="ARBA00022833"/>
    </source>
</evidence>
<keyword evidence="1" id="KW-0479">Metal-binding</keyword>
<dbReference type="GeneID" id="111291459"/>
<sequence length="83" mass="9436">MEKLNWVLRERVKSLYEENQLWRDLAQTNEATTNSLRTNLEQVLVHVGEERHVSGEGTAVALADDAESSCGSSDERWRKVVPP</sequence>
<dbReference type="RefSeq" id="XP_022738966.1">
    <property type="nucleotide sequence ID" value="XM_022883231.1"/>
</dbReference>
<evidence type="ECO:0000313" key="6">
    <source>
        <dbReference type="RefSeq" id="XP_022738966.1"/>
    </source>
</evidence>
<keyword evidence="3" id="KW-0862">Zinc</keyword>
<dbReference type="GO" id="GO:0043067">
    <property type="term" value="P:regulation of programmed cell death"/>
    <property type="evidence" value="ECO:0007669"/>
    <property type="project" value="TreeGrafter"/>
</dbReference>
<dbReference type="GO" id="GO:0008270">
    <property type="term" value="F:zinc ion binding"/>
    <property type="evidence" value="ECO:0007669"/>
    <property type="project" value="UniProtKB-KW"/>
</dbReference>
<dbReference type="Proteomes" id="UP000515121">
    <property type="component" value="Unplaced"/>
</dbReference>
<gene>
    <name evidence="6" type="primary">LOC111291459</name>
</gene>
<protein>
    <submittedName>
        <fullName evidence="6">BOI-related E3 ubiquitin-protein ligase 1-like</fullName>
    </submittedName>
</protein>
<feature type="region of interest" description="Disordered" evidence="4">
    <location>
        <begin position="64"/>
        <end position="83"/>
    </location>
</feature>
<reference evidence="6" key="1">
    <citation type="submission" date="2025-08" db="UniProtKB">
        <authorList>
            <consortium name="RefSeq"/>
        </authorList>
    </citation>
    <scope>IDENTIFICATION</scope>
    <source>
        <tissue evidence="6">Fruit stalk</tissue>
    </source>
</reference>
<proteinExistence type="predicted"/>
<dbReference type="KEGG" id="dzi:111291459"/>
<keyword evidence="2" id="KW-0863">Zinc-finger</keyword>
<evidence type="ECO:0000256" key="1">
    <source>
        <dbReference type="ARBA" id="ARBA00022723"/>
    </source>
</evidence>
<evidence type="ECO:0000256" key="4">
    <source>
        <dbReference type="SAM" id="MobiDB-lite"/>
    </source>
</evidence>
<feature type="compositionally biased region" description="Basic and acidic residues" evidence="4">
    <location>
        <begin position="73"/>
        <end position="83"/>
    </location>
</feature>
<organism evidence="5 6">
    <name type="scientific">Durio zibethinus</name>
    <name type="common">Durian</name>
    <dbReference type="NCBI Taxonomy" id="66656"/>
    <lineage>
        <taxon>Eukaryota</taxon>
        <taxon>Viridiplantae</taxon>
        <taxon>Streptophyta</taxon>
        <taxon>Embryophyta</taxon>
        <taxon>Tracheophyta</taxon>
        <taxon>Spermatophyta</taxon>
        <taxon>Magnoliopsida</taxon>
        <taxon>eudicotyledons</taxon>
        <taxon>Gunneridae</taxon>
        <taxon>Pentapetalae</taxon>
        <taxon>rosids</taxon>
        <taxon>malvids</taxon>
        <taxon>Malvales</taxon>
        <taxon>Malvaceae</taxon>
        <taxon>Helicteroideae</taxon>
        <taxon>Durio</taxon>
    </lineage>
</organism>
<accession>A0A6P5YFY2</accession>
<keyword evidence="5" id="KW-1185">Reference proteome</keyword>
<evidence type="ECO:0000256" key="2">
    <source>
        <dbReference type="ARBA" id="ARBA00022771"/>
    </source>
</evidence>